<dbReference type="CDD" id="cd00201">
    <property type="entry name" value="WW"/>
    <property type="match status" value="1"/>
</dbReference>
<feature type="domain" description="WW" evidence="2">
    <location>
        <begin position="128"/>
        <end position="162"/>
    </location>
</feature>
<dbReference type="Proteomes" id="UP001172457">
    <property type="component" value="Chromosome 2"/>
</dbReference>
<feature type="compositionally biased region" description="Basic and acidic residues" evidence="1">
    <location>
        <begin position="274"/>
        <end position="284"/>
    </location>
</feature>
<organism evidence="3 4">
    <name type="scientific">Centaurea solstitialis</name>
    <name type="common">yellow star-thistle</name>
    <dbReference type="NCBI Taxonomy" id="347529"/>
    <lineage>
        <taxon>Eukaryota</taxon>
        <taxon>Viridiplantae</taxon>
        <taxon>Streptophyta</taxon>
        <taxon>Embryophyta</taxon>
        <taxon>Tracheophyta</taxon>
        <taxon>Spermatophyta</taxon>
        <taxon>Magnoliopsida</taxon>
        <taxon>eudicotyledons</taxon>
        <taxon>Gunneridae</taxon>
        <taxon>Pentapetalae</taxon>
        <taxon>asterids</taxon>
        <taxon>campanulids</taxon>
        <taxon>Asterales</taxon>
        <taxon>Asteraceae</taxon>
        <taxon>Carduoideae</taxon>
        <taxon>Cardueae</taxon>
        <taxon>Centaureinae</taxon>
        <taxon>Centaurea</taxon>
    </lineage>
</organism>
<keyword evidence="4" id="KW-1185">Reference proteome</keyword>
<feature type="compositionally biased region" description="Basic and acidic residues" evidence="1">
    <location>
        <begin position="220"/>
        <end position="235"/>
    </location>
</feature>
<accession>A0AA38TT94</accession>
<reference evidence="3" key="1">
    <citation type="submission" date="2023-03" db="EMBL/GenBank/DDBJ databases">
        <title>Chromosome-scale reference genome and RAD-based genetic map of yellow starthistle (Centaurea solstitialis) reveal putative structural variation and QTLs associated with invader traits.</title>
        <authorList>
            <person name="Reatini B."/>
            <person name="Cang F.A."/>
            <person name="Jiang Q."/>
            <person name="Mckibben M.T.W."/>
            <person name="Barker M.S."/>
            <person name="Rieseberg L.H."/>
            <person name="Dlugosch K.M."/>
        </authorList>
    </citation>
    <scope>NUCLEOTIDE SEQUENCE</scope>
    <source>
        <strain evidence="3">CAN-66</strain>
        <tissue evidence="3">Leaf</tissue>
    </source>
</reference>
<evidence type="ECO:0000313" key="3">
    <source>
        <dbReference type="EMBL" id="KAJ9562728.1"/>
    </source>
</evidence>
<feature type="region of interest" description="Disordered" evidence="1">
    <location>
        <begin position="216"/>
        <end position="285"/>
    </location>
</feature>
<feature type="compositionally biased region" description="Basic and acidic residues" evidence="1">
    <location>
        <begin position="254"/>
        <end position="267"/>
    </location>
</feature>
<sequence length="454" mass="49593">MFDGFAFFISGQKPENPLLLLGQYSDEELEEESGKEISNDARENSPAEPDEQLKADSHEGTEGDKDENFTVDKVDQENNEHASSLDVLAKLEENGVMEDRTAVSRNVDADAVDQTSVPWTSSDKQAMGDVDSGWKMVLHEESNSYYYWNIATGETSWEVPAVLAQGNESAADTKSALGVEDSIDLEAEMDFSVATQPNNGSPTAMVLEEGEIIGSSPHLEVPKDKDDGNHVEAIDGGKMSSPDGAGYGSSRFGRHSDDSFSNRESHGTDSSIQDTRDRVNHGRAADPCSDSLRLLQLGENLLERLKSLKGSEGFSDQISKLRFELDIRLADIKSLVPYGSSLLPFWLHSEDHLKKLEAAVNNQVLKCSRLSNIAEMDEVANELQENICEATADEKKAASTSLDLDAYDHTSLSKDTEKPYLFVNSTPQGEAVEDHGNAVSADIAPNLAPTLRKM</sequence>
<dbReference type="PANTHER" id="PTHR47852:SF2">
    <property type="entry name" value="WW DOMAIN-CONTAINING PROTEIN"/>
    <property type="match status" value="1"/>
</dbReference>
<protein>
    <recommendedName>
        <fullName evidence="2">WW domain-containing protein</fullName>
    </recommendedName>
</protein>
<gene>
    <name evidence="3" type="ORF">OSB04_007888</name>
</gene>
<dbReference type="InterPro" id="IPR036020">
    <property type="entry name" value="WW_dom_sf"/>
</dbReference>
<proteinExistence type="predicted"/>
<dbReference type="SMART" id="SM00456">
    <property type="entry name" value="WW"/>
    <property type="match status" value="1"/>
</dbReference>
<name>A0AA38TT94_9ASTR</name>
<dbReference type="SUPFAM" id="SSF51045">
    <property type="entry name" value="WW domain"/>
    <property type="match status" value="1"/>
</dbReference>
<feature type="region of interest" description="Disordered" evidence="1">
    <location>
        <begin position="17"/>
        <end position="84"/>
    </location>
</feature>
<comment type="caution">
    <text evidence="3">The sequence shown here is derived from an EMBL/GenBank/DDBJ whole genome shotgun (WGS) entry which is preliminary data.</text>
</comment>
<dbReference type="PANTHER" id="PTHR47852">
    <property type="entry name" value="OS06G0298400 PROTEIN"/>
    <property type="match status" value="1"/>
</dbReference>
<dbReference type="Gene3D" id="2.20.70.10">
    <property type="match status" value="1"/>
</dbReference>
<evidence type="ECO:0000259" key="2">
    <source>
        <dbReference type="PROSITE" id="PS50020"/>
    </source>
</evidence>
<dbReference type="InterPro" id="IPR001202">
    <property type="entry name" value="WW_dom"/>
</dbReference>
<dbReference type="AlphaFoldDB" id="A0AA38TT94"/>
<feature type="compositionally biased region" description="Basic and acidic residues" evidence="1">
    <location>
        <begin position="32"/>
        <end position="80"/>
    </location>
</feature>
<dbReference type="Pfam" id="PF00397">
    <property type="entry name" value="WW"/>
    <property type="match status" value="1"/>
</dbReference>
<dbReference type="EMBL" id="JARYMX010000002">
    <property type="protein sequence ID" value="KAJ9562728.1"/>
    <property type="molecule type" value="Genomic_DNA"/>
</dbReference>
<dbReference type="PROSITE" id="PS01159">
    <property type="entry name" value="WW_DOMAIN_1"/>
    <property type="match status" value="1"/>
</dbReference>
<dbReference type="PROSITE" id="PS50020">
    <property type="entry name" value="WW_DOMAIN_2"/>
    <property type="match status" value="1"/>
</dbReference>
<evidence type="ECO:0000256" key="1">
    <source>
        <dbReference type="SAM" id="MobiDB-lite"/>
    </source>
</evidence>
<evidence type="ECO:0000313" key="4">
    <source>
        <dbReference type="Proteomes" id="UP001172457"/>
    </source>
</evidence>